<evidence type="ECO:0000313" key="7">
    <source>
        <dbReference type="Proteomes" id="UP000008922"/>
    </source>
</evidence>
<dbReference type="GO" id="GO:0008817">
    <property type="term" value="F:corrinoid adenosyltransferase activity"/>
    <property type="evidence" value="ECO:0007669"/>
    <property type="project" value="UniProtKB-EC"/>
</dbReference>
<feature type="region of interest" description="Disordered" evidence="4">
    <location>
        <begin position="63"/>
        <end position="83"/>
    </location>
</feature>
<dbReference type="eggNOG" id="COG4812">
    <property type="taxonomic scope" value="Bacteria"/>
</dbReference>
<dbReference type="InterPro" id="IPR016030">
    <property type="entry name" value="CblAdoTrfase-like"/>
</dbReference>
<accession>E8N2F3</accession>
<sequence>MGWLSATERRFFMPIVTEAQLRDQIRQPKKGMVIRLPADSRLSPSAQDFLKEWNMEVEFEPAIVPAGNPRPPEDSSAKPAWDKPGEFPVVLTGELPRCSTCGMPVKPKPDHMTQLDNQYFTPKTHPRIRFRGKMDSLHALFLLVSAIARRERYPTLSELLSTLAAYCREISSAEYNQRKVAPLELNGKSDDEIRKATHTPKESVGIDHIVPGSHDSELLLWLNWLRTQVREAEITALEAFTAYEASAPQEPELAHAVNRLSNAVYYLELLFVAGKIEDKNS</sequence>
<keyword evidence="3" id="KW-0067">ATP-binding</keyword>
<evidence type="ECO:0000313" key="6">
    <source>
        <dbReference type="EMBL" id="BAJ62759.1"/>
    </source>
</evidence>
<keyword evidence="7" id="KW-1185">Reference proteome</keyword>
<dbReference type="SUPFAM" id="SSF89028">
    <property type="entry name" value="Cobalamin adenosyltransferase-like"/>
    <property type="match status" value="1"/>
</dbReference>
<evidence type="ECO:0000256" key="2">
    <source>
        <dbReference type="ARBA" id="ARBA00022741"/>
    </source>
</evidence>
<dbReference type="InterPro" id="IPR036451">
    <property type="entry name" value="CblAdoTrfase-like_sf"/>
</dbReference>
<feature type="domain" description="Cobalamin adenosyltransferase-like" evidence="5">
    <location>
        <begin position="107"/>
        <end position="268"/>
    </location>
</feature>
<evidence type="ECO:0000259" key="5">
    <source>
        <dbReference type="Pfam" id="PF01923"/>
    </source>
</evidence>
<gene>
    <name evidence="6" type="primary">eutT</name>
    <name evidence="6" type="ordered locus">ANT_07250</name>
</gene>
<name>E8N2F3_ANATU</name>
<feature type="compositionally biased region" description="Basic and acidic residues" evidence="4">
    <location>
        <begin position="71"/>
        <end position="83"/>
    </location>
</feature>
<dbReference type="EMBL" id="AP012029">
    <property type="protein sequence ID" value="BAJ62759.1"/>
    <property type="molecule type" value="Genomic_DNA"/>
</dbReference>
<proteinExistence type="predicted"/>
<dbReference type="Proteomes" id="UP000008922">
    <property type="component" value="Chromosome"/>
</dbReference>
<keyword evidence="2" id="KW-0547">Nucleotide-binding</keyword>
<evidence type="ECO:0000256" key="4">
    <source>
        <dbReference type="SAM" id="MobiDB-lite"/>
    </source>
</evidence>
<organism evidence="6 7">
    <name type="scientific">Anaerolinea thermophila (strain DSM 14523 / JCM 11388 / NBRC 100420 / UNI-1)</name>
    <dbReference type="NCBI Taxonomy" id="926569"/>
    <lineage>
        <taxon>Bacteria</taxon>
        <taxon>Bacillati</taxon>
        <taxon>Chloroflexota</taxon>
        <taxon>Anaerolineae</taxon>
        <taxon>Anaerolineales</taxon>
        <taxon>Anaerolineaceae</taxon>
        <taxon>Anaerolinea</taxon>
    </lineage>
</organism>
<evidence type="ECO:0000256" key="3">
    <source>
        <dbReference type="ARBA" id="ARBA00022840"/>
    </source>
</evidence>
<dbReference type="HOGENOM" id="CLU_093470_1_0_0"/>
<dbReference type="KEGG" id="atm:ANT_07250"/>
<dbReference type="InParanoid" id="E8N2F3"/>
<protein>
    <submittedName>
        <fullName evidence="6">Ethanolamine utilization cobalamin adenosyltransferase</fullName>
        <ecNumber evidence="6">2.5.1.17</ecNumber>
    </submittedName>
</protein>
<dbReference type="Pfam" id="PF01923">
    <property type="entry name" value="Cob_adeno_trans"/>
    <property type="match status" value="1"/>
</dbReference>
<dbReference type="AlphaFoldDB" id="E8N2F3"/>
<dbReference type="EC" id="2.5.1.17" evidence="6"/>
<evidence type="ECO:0000256" key="1">
    <source>
        <dbReference type="ARBA" id="ARBA00022679"/>
    </source>
</evidence>
<keyword evidence="1 6" id="KW-0808">Transferase</keyword>
<dbReference type="GO" id="GO:0005524">
    <property type="term" value="F:ATP binding"/>
    <property type="evidence" value="ECO:0007669"/>
    <property type="project" value="UniProtKB-KW"/>
</dbReference>
<dbReference type="STRING" id="926569.ANT_07250"/>
<dbReference type="Gene3D" id="1.20.1200.10">
    <property type="entry name" value="Cobalamin adenosyltransferase-like"/>
    <property type="match status" value="1"/>
</dbReference>
<reference evidence="6 7" key="1">
    <citation type="submission" date="2010-12" db="EMBL/GenBank/DDBJ databases">
        <title>Whole genome sequence of Anaerolinea thermophila UNI-1.</title>
        <authorList>
            <person name="Narita-Yamada S."/>
            <person name="Kishi E."/>
            <person name="Watanabe Y."/>
            <person name="Takasaki K."/>
            <person name="Ankai A."/>
            <person name="Oguchi A."/>
            <person name="Fukui S."/>
            <person name="Takahashi M."/>
            <person name="Yashiro I."/>
            <person name="Hosoyama A."/>
            <person name="Sekiguchi Y."/>
            <person name="Hanada S."/>
            <person name="Fujita N."/>
        </authorList>
    </citation>
    <scope>NUCLEOTIDE SEQUENCE [LARGE SCALE GENOMIC DNA]</scope>
    <source>
        <strain evidence="7">DSM 14523 / JCM 11388 / NBRC 100420 / UNI-1</strain>
    </source>
</reference>